<protein>
    <submittedName>
        <fullName evidence="1">Uncharacterized protein</fullName>
    </submittedName>
</protein>
<dbReference type="AlphaFoldDB" id="A0A368FZF8"/>
<evidence type="ECO:0000313" key="2">
    <source>
        <dbReference type="Proteomes" id="UP000252519"/>
    </source>
</evidence>
<accession>A0A368FZF8</accession>
<sequence length="102" mass="11599">MKASFGLLLGDYNCADEEAAYNSLYYGTFQESKENVKLDFTGSKTEYRDVYGFLKEAGIELGDKMKNTLSKDLNMKPEHIGCYFDQGKKKATCVLKLKDTRQ</sequence>
<organism evidence="1 2">
    <name type="scientific">Ancylostoma caninum</name>
    <name type="common">Dog hookworm</name>
    <dbReference type="NCBI Taxonomy" id="29170"/>
    <lineage>
        <taxon>Eukaryota</taxon>
        <taxon>Metazoa</taxon>
        <taxon>Ecdysozoa</taxon>
        <taxon>Nematoda</taxon>
        <taxon>Chromadorea</taxon>
        <taxon>Rhabditida</taxon>
        <taxon>Rhabditina</taxon>
        <taxon>Rhabditomorpha</taxon>
        <taxon>Strongyloidea</taxon>
        <taxon>Ancylostomatidae</taxon>
        <taxon>Ancylostomatinae</taxon>
        <taxon>Ancylostoma</taxon>
    </lineage>
</organism>
<name>A0A368FZF8_ANCCA</name>
<reference evidence="1 2" key="1">
    <citation type="submission" date="2014-10" db="EMBL/GenBank/DDBJ databases">
        <title>Draft genome of the hookworm Ancylostoma caninum.</title>
        <authorList>
            <person name="Mitreva M."/>
        </authorList>
    </citation>
    <scope>NUCLEOTIDE SEQUENCE [LARGE SCALE GENOMIC DNA]</scope>
    <source>
        <strain evidence="1 2">Baltimore</strain>
    </source>
</reference>
<dbReference type="Proteomes" id="UP000252519">
    <property type="component" value="Unassembled WGS sequence"/>
</dbReference>
<keyword evidence="2" id="KW-1185">Reference proteome</keyword>
<proteinExistence type="predicted"/>
<evidence type="ECO:0000313" key="1">
    <source>
        <dbReference type="EMBL" id="RCN37576.1"/>
    </source>
</evidence>
<comment type="caution">
    <text evidence="1">The sequence shown here is derived from an EMBL/GenBank/DDBJ whole genome shotgun (WGS) entry which is preliminary data.</text>
</comment>
<dbReference type="EMBL" id="JOJR01000458">
    <property type="protein sequence ID" value="RCN37576.1"/>
    <property type="molecule type" value="Genomic_DNA"/>
</dbReference>
<gene>
    <name evidence="1" type="ORF">ANCCAN_16507</name>
</gene>